<dbReference type="InterPro" id="IPR023753">
    <property type="entry name" value="FAD/NAD-binding_dom"/>
</dbReference>
<keyword evidence="9" id="KW-1185">Reference proteome</keyword>
<feature type="domain" description="Pyridine nucleotide-disulphide oxidoreductase dimerisation" evidence="6">
    <location>
        <begin position="365"/>
        <end position="469"/>
    </location>
</feature>
<gene>
    <name evidence="8" type="ORF">HUG10_10660</name>
</gene>
<dbReference type="GO" id="GO:0006103">
    <property type="term" value="P:2-oxoglutarate metabolic process"/>
    <property type="evidence" value="ECO:0007669"/>
    <property type="project" value="TreeGrafter"/>
</dbReference>
<dbReference type="PANTHER" id="PTHR22912:SF217">
    <property type="entry name" value="DIHYDROLIPOYL DEHYDROGENASE"/>
    <property type="match status" value="1"/>
</dbReference>
<dbReference type="OrthoDB" id="27922at2157"/>
<feature type="region of interest" description="Disordered" evidence="5">
    <location>
        <begin position="124"/>
        <end position="150"/>
    </location>
</feature>
<dbReference type="SUPFAM" id="SSF51905">
    <property type="entry name" value="FAD/NAD(P)-binding domain"/>
    <property type="match status" value="1"/>
</dbReference>
<dbReference type="PIRSF" id="PIRSF000350">
    <property type="entry name" value="Mercury_reductase_MerA"/>
    <property type="match status" value="1"/>
</dbReference>
<dbReference type="InterPro" id="IPR036188">
    <property type="entry name" value="FAD/NAD-bd_sf"/>
</dbReference>
<dbReference type="AlphaFoldDB" id="A0A7D5GF61"/>
<dbReference type="EMBL" id="CP058529">
    <property type="protein sequence ID" value="QLG27988.1"/>
    <property type="molecule type" value="Genomic_DNA"/>
</dbReference>
<name>A0A7D5GF61_9EURY</name>
<dbReference type="GO" id="GO:0004148">
    <property type="term" value="F:dihydrolipoyl dehydrogenase (NADH) activity"/>
    <property type="evidence" value="ECO:0007669"/>
    <property type="project" value="TreeGrafter"/>
</dbReference>
<evidence type="ECO:0000259" key="7">
    <source>
        <dbReference type="Pfam" id="PF07992"/>
    </source>
</evidence>
<dbReference type="SUPFAM" id="SSF55424">
    <property type="entry name" value="FAD/NAD-linked reductases, dimerisation (C-terminal) domain"/>
    <property type="match status" value="1"/>
</dbReference>
<evidence type="ECO:0000313" key="9">
    <source>
        <dbReference type="Proteomes" id="UP000509750"/>
    </source>
</evidence>
<organism evidence="8 9">
    <name type="scientific">Halorarum halophilum</name>
    <dbReference type="NCBI Taxonomy" id="2743090"/>
    <lineage>
        <taxon>Archaea</taxon>
        <taxon>Methanobacteriati</taxon>
        <taxon>Methanobacteriota</taxon>
        <taxon>Stenosarchaea group</taxon>
        <taxon>Halobacteria</taxon>
        <taxon>Halobacteriales</taxon>
        <taxon>Haloferacaceae</taxon>
        <taxon>Halorarum</taxon>
    </lineage>
</organism>
<feature type="compositionally biased region" description="Acidic residues" evidence="5">
    <location>
        <begin position="134"/>
        <end position="146"/>
    </location>
</feature>
<dbReference type="Gene3D" id="3.50.50.60">
    <property type="entry name" value="FAD/NAD(P)-binding domain"/>
    <property type="match status" value="2"/>
</dbReference>
<evidence type="ECO:0000259" key="6">
    <source>
        <dbReference type="Pfam" id="PF02852"/>
    </source>
</evidence>
<proteinExistence type="inferred from homology"/>
<accession>A0A7D5GF61</accession>
<keyword evidence="3" id="KW-0274">FAD</keyword>
<dbReference type="InterPro" id="IPR050151">
    <property type="entry name" value="Class-I_Pyr_Nuc-Dis_Oxidored"/>
</dbReference>
<dbReference type="PRINTS" id="PR00411">
    <property type="entry name" value="PNDRDTASEI"/>
</dbReference>
<comment type="similarity">
    <text evidence="1">Belongs to the class-I pyridine nucleotide-disulfide oxidoreductase family.</text>
</comment>
<dbReference type="Gene3D" id="3.30.390.30">
    <property type="match status" value="1"/>
</dbReference>
<evidence type="ECO:0000256" key="1">
    <source>
        <dbReference type="ARBA" id="ARBA00007532"/>
    </source>
</evidence>
<dbReference type="PANTHER" id="PTHR22912">
    <property type="entry name" value="DISULFIDE OXIDOREDUCTASE"/>
    <property type="match status" value="1"/>
</dbReference>
<dbReference type="RefSeq" id="WP_179169563.1">
    <property type="nucleotide sequence ID" value="NZ_CP058529.1"/>
</dbReference>
<dbReference type="GeneID" id="56029299"/>
<dbReference type="GO" id="GO:0050660">
    <property type="term" value="F:flavin adenine dinucleotide binding"/>
    <property type="evidence" value="ECO:0007669"/>
    <property type="project" value="TreeGrafter"/>
</dbReference>
<evidence type="ECO:0000256" key="4">
    <source>
        <dbReference type="ARBA" id="ARBA00023027"/>
    </source>
</evidence>
<evidence type="ECO:0000313" key="8">
    <source>
        <dbReference type="EMBL" id="QLG27988.1"/>
    </source>
</evidence>
<dbReference type="KEGG" id="halg:HUG10_10660"/>
<evidence type="ECO:0000256" key="3">
    <source>
        <dbReference type="ARBA" id="ARBA00022827"/>
    </source>
</evidence>
<dbReference type="PRINTS" id="PR00368">
    <property type="entry name" value="FADPNR"/>
</dbReference>
<dbReference type="Proteomes" id="UP000509750">
    <property type="component" value="Chromosome"/>
</dbReference>
<keyword evidence="2" id="KW-0285">Flavoprotein</keyword>
<dbReference type="InterPro" id="IPR001100">
    <property type="entry name" value="Pyr_nuc-diS_OxRdtase"/>
</dbReference>
<keyword evidence="4" id="KW-0520">NAD</keyword>
<dbReference type="InterPro" id="IPR016156">
    <property type="entry name" value="FAD/NAD-linked_Rdtase_dimer_sf"/>
</dbReference>
<dbReference type="InterPro" id="IPR004099">
    <property type="entry name" value="Pyr_nucl-diS_OxRdtase_dimer"/>
</dbReference>
<evidence type="ECO:0000256" key="5">
    <source>
        <dbReference type="SAM" id="MobiDB-lite"/>
    </source>
</evidence>
<feature type="domain" description="FAD/NAD(P)-binding" evidence="7">
    <location>
        <begin position="4"/>
        <end position="338"/>
    </location>
</feature>
<evidence type="ECO:0000256" key="2">
    <source>
        <dbReference type="ARBA" id="ARBA00022630"/>
    </source>
</evidence>
<sequence length="482" mass="50827">MTDFDLVVLGGGTGNLVAAEAVEAGLDVALVERGRLGGTCLNRGCNPSKKLIHRANVAETVREAEAVGVDATLNDVAFREIVDHVTDVITEEAESKAEEARETDGLTFYQATGRFVDERTVEVDAGGCSGDTGGDGEDGDGGDGGDDTERITGDRIVLAGGSRPRVPDSIAGTDEVDFLTSDEALGLRERPDRLVIVGGGYIAVELAHFFGQMGTEVVVVGHGDVLVDREDRDIAERVTEVYEQDHELHLGFEVTALAEAAGETVVTAESEDGEEIRVRGDEALLAVGRRPNSDTWNVDAAGIETDEKGFVETNEYLETSVDGVWAIGDIAGNYMFKHSGDKEAECVVENAVRGNRTAVEYPGMAHAVFGSPQVGSLGRTESELDDGTDYEVGTFAYDRTALGEAMATDGGFAKAIIGPDDEVLGFHVVGPHASMLVHEVSTAVAVGGRARDIAETIHVHPALSEVVQGAFRDVHDVAASGL</sequence>
<dbReference type="Pfam" id="PF02852">
    <property type="entry name" value="Pyr_redox_dim"/>
    <property type="match status" value="1"/>
</dbReference>
<protein>
    <submittedName>
        <fullName evidence="8">Dihydrolipoyl dehydrogenase</fullName>
    </submittedName>
</protein>
<dbReference type="Pfam" id="PF07992">
    <property type="entry name" value="Pyr_redox_2"/>
    <property type="match status" value="1"/>
</dbReference>
<reference evidence="8 9" key="1">
    <citation type="submission" date="2020-07" db="EMBL/GenBank/DDBJ databases">
        <title>Gai3-2, isolated from salt lake.</title>
        <authorList>
            <person name="Cui H."/>
            <person name="Shi X."/>
        </authorList>
    </citation>
    <scope>NUCLEOTIDE SEQUENCE [LARGE SCALE GENOMIC DNA]</scope>
    <source>
        <strain evidence="8 9">Gai3-2</strain>
    </source>
</reference>